<keyword evidence="2" id="KW-0472">Membrane</keyword>
<name>A0A4C1U5D2_EUMVA</name>
<protein>
    <submittedName>
        <fullName evidence="3">Uncharacterized protein</fullName>
    </submittedName>
</protein>
<accession>A0A4C1U5D2</accession>
<gene>
    <name evidence="3" type="ORF">EVAR_11723_1</name>
</gene>
<keyword evidence="2" id="KW-0812">Transmembrane</keyword>
<feature type="compositionally biased region" description="Basic residues" evidence="1">
    <location>
        <begin position="287"/>
        <end position="312"/>
    </location>
</feature>
<evidence type="ECO:0000256" key="2">
    <source>
        <dbReference type="SAM" id="Phobius"/>
    </source>
</evidence>
<keyword evidence="4" id="KW-1185">Reference proteome</keyword>
<dbReference type="STRING" id="151549.A0A4C1U5D2"/>
<comment type="caution">
    <text evidence="3">The sequence shown here is derived from an EMBL/GenBank/DDBJ whole genome shotgun (WGS) entry which is preliminary data.</text>
</comment>
<organism evidence="3 4">
    <name type="scientific">Eumeta variegata</name>
    <name type="common">Bagworm moth</name>
    <name type="synonym">Eumeta japonica</name>
    <dbReference type="NCBI Taxonomy" id="151549"/>
    <lineage>
        <taxon>Eukaryota</taxon>
        <taxon>Metazoa</taxon>
        <taxon>Ecdysozoa</taxon>
        <taxon>Arthropoda</taxon>
        <taxon>Hexapoda</taxon>
        <taxon>Insecta</taxon>
        <taxon>Pterygota</taxon>
        <taxon>Neoptera</taxon>
        <taxon>Endopterygota</taxon>
        <taxon>Lepidoptera</taxon>
        <taxon>Glossata</taxon>
        <taxon>Ditrysia</taxon>
        <taxon>Tineoidea</taxon>
        <taxon>Psychidae</taxon>
        <taxon>Oiketicinae</taxon>
        <taxon>Eumeta</taxon>
    </lineage>
</organism>
<feature type="region of interest" description="Disordered" evidence="1">
    <location>
        <begin position="254"/>
        <end position="312"/>
    </location>
</feature>
<dbReference type="OrthoDB" id="8197295at2759"/>
<feature type="region of interest" description="Disordered" evidence="1">
    <location>
        <begin position="121"/>
        <end position="142"/>
    </location>
</feature>
<sequence>MVFQRVNSIGIEIDSGTDRIECEAGIGIERRTGIRIDSEVVSRLLCLRRRERARAGRGGVATRAAMSGLDASAPLATRPCDTTRPKSTKMSRLDCVVTQHTHTEYRREVAISAVTFRPLSESSDGPFPLHHPTPPLPTRSPSNQHIPFSFRYLIFTDEDGNASYFSEVTVDKAVCTEDGGGGGCAADAGGGAGAARLEAVVVALVERKARALHVEHRRRRARRLLNHPLLLLLRDVAHDESEASIVESTGEALPQHWCEHEGPKGKKKNLQLKGELDSPEQLELERRRRRRRRRRQSPRTHTHAHSKHKHRTLLVSAIDEQAKVIHVLDPDELPRRARWTIMVTACLLLFLCLLLVGVTLRMAPLIDDMESNQLYGSNIEQSNRSSPNLKICPRSEAVLSEQLYYFLTSMSDCTVTGDDIWQP</sequence>
<dbReference type="AlphaFoldDB" id="A0A4C1U5D2"/>
<dbReference type="EMBL" id="BGZK01000127">
    <property type="protein sequence ID" value="GBP21327.1"/>
    <property type="molecule type" value="Genomic_DNA"/>
</dbReference>
<proteinExistence type="predicted"/>
<keyword evidence="2" id="KW-1133">Transmembrane helix</keyword>
<feature type="compositionally biased region" description="Pro residues" evidence="1">
    <location>
        <begin position="129"/>
        <end position="138"/>
    </location>
</feature>
<feature type="transmembrane region" description="Helical" evidence="2">
    <location>
        <begin position="339"/>
        <end position="360"/>
    </location>
</feature>
<evidence type="ECO:0000313" key="3">
    <source>
        <dbReference type="EMBL" id="GBP21327.1"/>
    </source>
</evidence>
<dbReference type="Proteomes" id="UP000299102">
    <property type="component" value="Unassembled WGS sequence"/>
</dbReference>
<evidence type="ECO:0000313" key="4">
    <source>
        <dbReference type="Proteomes" id="UP000299102"/>
    </source>
</evidence>
<reference evidence="3 4" key="1">
    <citation type="journal article" date="2019" name="Commun. Biol.">
        <title>The bagworm genome reveals a unique fibroin gene that provides high tensile strength.</title>
        <authorList>
            <person name="Kono N."/>
            <person name="Nakamura H."/>
            <person name="Ohtoshi R."/>
            <person name="Tomita M."/>
            <person name="Numata K."/>
            <person name="Arakawa K."/>
        </authorList>
    </citation>
    <scope>NUCLEOTIDE SEQUENCE [LARGE SCALE GENOMIC DNA]</scope>
</reference>
<evidence type="ECO:0000256" key="1">
    <source>
        <dbReference type="SAM" id="MobiDB-lite"/>
    </source>
</evidence>